<dbReference type="AlphaFoldDB" id="A0A0B7MV03"/>
<accession>A0A0B7MV03</accession>
<keyword evidence="2" id="KW-1185">Reference proteome</keyword>
<organism evidence="1 2">
    <name type="scientific">Parasitella parasitica</name>
    <dbReference type="NCBI Taxonomy" id="35722"/>
    <lineage>
        <taxon>Eukaryota</taxon>
        <taxon>Fungi</taxon>
        <taxon>Fungi incertae sedis</taxon>
        <taxon>Mucoromycota</taxon>
        <taxon>Mucoromycotina</taxon>
        <taxon>Mucoromycetes</taxon>
        <taxon>Mucorales</taxon>
        <taxon>Mucorineae</taxon>
        <taxon>Mucoraceae</taxon>
        <taxon>Parasitella</taxon>
    </lineage>
</organism>
<sequence length="159" mass="18137">MDSEHNRDSSIQERSLHISSPTAQPILGVVERRRYTADYFIATPLASELVVERGLDILKIRGTGIDGLIFWENVKSHKGWLGQMRGLASSFSGSINRTKKSTVNNHEEHLKELDFVGSINLDELSTCHKEHQAEAADFRSFYYSNAIANKRRRYELTKE</sequence>
<evidence type="ECO:0000313" key="2">
    <source>
        <dbReference type="Proteomes" id="UP000054107"/>
    </source>
</evidence>
<dbReference type="InterPro" id="IPR036625">
    <property type="entry name" value="E3-bd_dom_sf"/>
</dbReference>
<evidence type="ECO:0000313" key="1">
    <source>
        <dbReference type="EMBL" id="CEP08942.1"/>
    </source>
</evidence>
<protein>
    <submittedName>
        <fullName evidence="1">Uncharacterized protein</fullName>
    </submittedName>
</protein>
<dbReference type="SUPFAM" id="SSF47005">
    <property type="entry name" value="Peripheral subunit-binding domain of 2-oxo acid dehydrogenase complex"/>
    <property type="match status" value="1"/>
</dbReference>
<proteinExistence type="predicted"/>
<gene>
    <name evidence="1" type="primary">PARPA_02357.1 scaffold 4085</name>
</gene>
<dbReference type="GO" id="GO:0016746">
    <property type="term" value="F:acyltransferase activity"/>
    <property type="evidence" value="ECO:0007669"/>
    <property type="project" value="InterPro"/>
</dbReference>
<reference evidence="1 2" key="1">
    <citation type="submission" date="2014-09" db="EMBL/GenBank/DDBJ databases">
        <authorList>
            <person name="Ellenberger Sabrina"/>
        </authorList>
    </citation>
    <scope>NUCLEOTIDE SEQUENCE [LARGE SCALE GENOMIC DNA]</scope>
    <source>
        <strain evidence="1 2">CBS 412.66</strain>
    </source>
</reference>
<name>A0A0B7MV03_9FUNG</name>
<dbReference type="Proteomes" id="UP000054107">
    <property type="component" value="Unassembled WGS sequence"/>
</dbReference>
<dbReference type="EMBL" id="LN720687">
    <property type="protein sequence ID" value="CEP08942.1"/>
    <property type="molecule type" value="Genomic_DNA"/>
</dbReference>